<evidence type="ECO:0000256" key="1">
    <source>
        <dbReference type="SAM" id="MobiDB-lite"/>
    </source>
</evidence>
<dbReference type="OrthoDB" id="118811at2"/>
<dbReference type="InterPro" id="IPR012924">
    <property type="entry name" value="TfuA_core"/>
</dbReference>
<sequence>MPEPWLRARRAVPLSAAGSALRGGARERPVRRAFHAGDPPRRPPPRRGRRTGGGLVSTYVFLGPTGHGVPRSLLDPPETTIRPPARRGDVAALLAASSGPPGEIVVVDGRFGDVLAVGHREILAALAAGWTVWGLASMGAIRAAELRDHGMKGFGTVYRRFVEDMPPDDEVAVLHGPGPDYRPLSEALVDLRAFLDHLVDARILPPDPAREVEAALAGRWFGERTLRAFVDLCGEAAGPEVSRSVRRELPALPRYRLKSADLRAFFAAEGGPLRSPRRDTPRQGDPSS</sequence>
<name>A0A5D0U983_9ACTN</name>
<feature type="region of interest" description="Disordered" evidence="1">
    <location>
        <begin position="16"/>
        <end position="54"/>
    </location>
</feature>
<reference evidence="3 4" key="1">
    <citation type="submission" date="2019-08" db="EMBL/GenBank/DDBJ databases">
        <title>Actinomadura sp. nov. CYP1-5 isolated from mountain soil.</title>
        <authorList>
            <person name="Songsumanus A."/>
            <person name="Kuncharoen N."/>
            <person name="Kudo T."/>
            <person name="Yuki M."/>
            <person name="Igarashi Y."/>
            <person name="Tanasupawat S."/>
        </authorList>
    </citation>
    <scope>NUCLEOTIDE SEQUENCE [LARGE SCALE GENOMIC DNA]</scope>
    <source>
        <strain evidence="3 4">GKU157</strain>
    </source>
</reference>
<dbReference type="Pfam" id="PF07812">
    <property type="entry name" value="TfuA"/>
    <property type="match status" value="1"/>
</dbReference>
<dbReference type="AlphaFoldDB" id="A0A5D0U983"/>
<dbReference type="Proteomes" id="UP000322634">
    <property type="component" value="Unassembled WGS sequence"/>
</dbReference>
<protein>
    <recommendedName>
        <fullName evidence="2">TfuA-like core domain-containing protein</fullName>
    </recommendedName>
</protein>
<feature type="region of interest" description="Disordered" evidence="1">
    <location>
        <begin position="268"/>
        <end position="288"/>
    </location>
</feature>
<keyword evidence="4" id="KW-1185">Reference proteome</keyword>
<gene>
    <name evidence="3" type="ORF">FXF65_15745</name>
</gene>
<evidence type="ECO:0000259" key="2">
    <source>
        <dbReference type="Pfam" id="PF07812"/>
    </source>
</evidence>
<evidence type="ECO:0000313" key="4">
    <source>
        <dbReference type="Proteomes" id="UP000322634"/>
    </source>
</evidence>
<comment type="caution">
    <text evidence="3">The sequence shown here is derived from an EMBL/GenBank/DDBJ whole genome shotgun (WGS) entry which is preliminary data.</text>
</comment>
<organism evidence="3 4">
    <name type="scientific">Actinomadura syzygii</name>
    <dbReference type="NCBI Taxonomy" id="1427538"/>
    <lineage>
        <taxon>Bacteria</taxon>
        <taxon>Bacillati</taxon>
        <taxon>Actinomycetota</taxon>
        <taxon>Actinomycetes</taxon>
        <taxon>Streptosporangiales</taxon>
        <taxon>Thermomonosporaceae</taxon>
        <taxon>Actinomadura</taxon>
    </lineage>
</organism>
<accession>A0A5D0U983</accession>
<feature type="domain" description="TfuA-like core" evidence="2">
    <location>
        <begin position="108"/>
        <end position="225"/>
    </location>
</feature>
<dbReference type="EMBL" id="VSFF01000006">
    <property type="protein sequence ID" value="TYC14320.1"/>
    <property type="molecule type" value="Genomic_DNA"/>
</dbReference>
<proteinExistence type="predicted"/>
<evidence type="ECO:0000313" key="3">
    <source>
        <dbReference type="EMBL" id="TYC14320.1"/>
    </source>
</evidence>